<keyword evidence="3" id="KW-0808">Transferase</keyword>
<evidence type="ECO:0000313" key="4">
    <source>
        <dbReference type="Proteomes" id="UP000646484"/>
    </source>
</evidence>
<dbReference type="Gene3D" id="3.40.50.150">
    <property type="entry name" value="Vaccinia Virus protein VP39"/>
    <property type="match status" value="1"/>
</dbReference>
<accession>A0ABR7D6J8</accession>
<dbReference type="Pfam" id="PF22013">
    <property type="entry name" value="PG_1098_Fer"/>
    <property type="match status" value="1"/>
</dbReference>
<evidence type="ECO:0000259" key="2">
    <source>
        <dbReference type="Pfam" id="PF22013"/>
    </source>
</evidence>
<dbReference type="GO" id="GO:0032259">
    <property type="term" value="P:methylation"/>
    <property type="evidence" value="ECO:0007669"/>
    <property type="project" value="UniProtKB-KW"/>
</dbReference>
<feature type="domain" description="PG-1098 ferredoxin-like" evidence="2">
    <location>
        <begin position="277"/>
        <end position="320"/>
    </location>
</feature>
<dbReference type="CDD" id="cd02440">
    <property type="entry name" value="AdoMet_MTases"/>
    <property type="match status" value="1"/>
</dbReference>
<organism evidence="3 4">
    <name type="scientific">Butyricimonas hominis</name>
    <dbReference type="NCBI Taxonomy" id="2763032"/>
    <lineage>
        <taxon>Bacteria</taxon>
        <taxon>Pseudomonadati</taxon>
        <taxon>Bacteroidota</taxon>
        <taxon>Bacteroidia</taxon>
        <taxon>Bacteroidales</taxon>
        <taxon>Odoribacteraceae</taxon>
        <taxon>Butyricimonas</taxon>
    </lineage>
</organism>
<comment type="caution">
    <text evidence="3">The sequence shown here is derived from an EMBL/GenBank/DDBJ whole genome shotgun (WGS) entry which is preliminary data.</text>
</comment>
<protein>
    <submittedName>
        <fullName evidence="3">SAM-dependent methyltransferase</fullName>
    </submittedName>
</protein>
<dbReference type="InterPro" id="IPR029063">
    <property type="entry name" value="SAM-dependent_MTases_sf"/>
</dbReference>
<dbReference type="SUPFAM" id="SSF53335">
    <property type="entry name" value="S-adenosyl-L-methionine-dependent methyltransferases"/>
    <property type="match status" value="1"/>
</dbReference>
<proteinExistence type="predicted"/>
<dbReference type="EMBL" id="JACOOH010000011">
    <property type="protein sequence ID" value="MBC5623540.1"/>
    <property type="molecule type" value="Genomic_DNA"/>
</dbReference>
<dbReference type="GO" id="GO:0008168">
    <property type="term" value="F:methyltransferase activity"/>
    <property type="evidence" value="ECO:0007669"/>
    <property type="project" value="UniProtKB-KW"/>
</dbReference>
<name>A0ABR7D6J8_9BACT</name>
<dbReference type="Pfam" id="PF18096">
    <property type="entry name" value="Thump_like"/>
    <property type="match status" value="1"/>
</dbReference>
<gene>
    <name evidence="3" type="ORF">H8S64_20810</name>
</gene>
<sequence length="395" mass="44520">MLLSSEILDFVREHLDDDPARLQFQRKNYPDNRVDIAVEQIHARARIKDKLPSWFAHPGIFYPSALATEQCSSELTAGYKACLISGNTLCDLTGGMGVDSYFFSRSTGRVIYVEQNPSYCEAARYNFSILGANNIEVIHGNGTQVAGTLAADTYYIDPSRRTHDNKRIFALADYEPNVLEIKENILSRGSRLIVKISPMADITAVLRLLPETTEVHVLSVKNECKELLFVLDTTPGQHALTIHAVNFPASRIVQRFTFTPEDEREAQPDMTDTVGQYLYEPNSSILKSGAFKIPANRYGLKKLHRHSHLYTGDTLIGNFPGRIFQVEEVFDFSSKWLKQIAKTIPKANITTRNFKISANEIRSRSKMKEGGDIFLLATTLNNEKAVVIRCRKPEN</sequence>
<keyword evidence="3" id="KW-0489">Methyltransferase</keyword>
<dbReference type="Gene3D" id="1.10.10.1110">
    <property type="entry name" value="Methyltransferase PG1098, N-terminal domain"/>
    <property type="match status" value="1"/>
</dbReference>
<reference evidence="3 4" key="1">
    <citation type="submission" date="2020-08" db="EMBL/GenBank/DDBJ databases">
        <title>Genome public.</title>
        <authorList>
            <person name="Liu C."/>
            <person name="Sun Q."/>
        </authorList>
    </citation>
    <scope>NUCLEOTIDE SEQUENCE [LARGE SCALE GENOMIC DNA]</scope>
    <source>
        <strain evidence="3 4">NSJ-56</strain>
    </source>
</reference>
<dbReference type="InterPro" id="IPR041497">
    <property type="entry name" value="Thump-like"/>
</dbReference>
<dbReference type="Proteomes" id="UP000646484">
    <property type="component" value="Unassembled WGS sequence"/>
</dbReference>
<keyword evidence="4" id="KW-1185">Reference proteome</keyword>
<dbReference type="InterPro" id="IPR054168">
    <property type="entry name" value="PG_1098_Fer"/>
</dbReference>
<evidence type="ECO:0000313" key="3">
    <source>
        <dbReference type="EMBL" id="MBC5623540.1"/>
    </source>
</evidence>
<evidence type="ECO:0000259" key="1">
    <source>
        <dbReference type="Pfam" id="PF18096"/>
    </source>
</evidence>
<feature type="domain" description="THUMP-like" evidence="1">
    <location>
        <begin position="321"/>
        <end position="392"/>
    </location>
</feature>